<proteinExistence type="predicted"/>
<feature type="region of interest" description="Disordered" evidence="1">
    <location>
        <begin position="148"/>
        <end position="284"/>
    </location>
</feature>
<feature type="region of interest" description="Disordered" evidence="1">
    <location>
        <begin position="85"/>
        <end position="116"/>
    </location>
</feature>
<keyword evidence="2" id="KW-0472">Membrane</keyword>
<keyword evidence="2" id="KW-1133">Transmembrane helix</keyword>
<feature type="compositionally biased region" description="Basic and acidic residues" evidence="1">
    <location>
        <begin position="172"/>
        <end position="196"/>
    </location>
</feature>
<evidence type="ECO:0000313" key="3">
    <source>
        <dbReference type="Proteomes" id="UP000887574"/>
    </source>
</evidence>
<feature type="compositionally biased region" description="Low complexity" evidence="1">
    <location>
        <begin position="215"/>
        <end position="226"/>
    </location>
</feature>
<accession>A0A915CUH1</accession>
<protein>
    <submittedName>
        <fullName evidence="4">Uncharacterized protein</fullName>
    </submittedName>
</protein>
<name>A0A915CUH1_9BILA</name>
<feature type="region of interest" description="Disordered" evidence="1">
    <location>
        <begin position="301"/>
        <end position="334"/>
    </location>
</feature>
<organism evidence="3 4">
    <name type="scientific">Ditylenchus dipsaci</name>
    <dbReference type="NCBI Taxonomy" id="166011"/>
    <lineage>
        <taxon>Eukaryota</taxon>
        <taxon>Metazoa</taxon>
        <taxon>Ecdysozoa</taxon>
        <taxon>Nematoda</taxon>
        <taxon>Chromadorea</taxon>
        <taxon>Rhabditida</taxon>
        <taxon>Tylenchina</taxon>
        <taxon>Tylenchomorpha</taxon>
        <taxon>Sphaerularioidea</taxon>
        <taxon>Anguinidae</taxon>
        <taxon>Anguininae</taxon>
        <taxon>Ditylenchus</taxon>
    </lineage>
</organism>
<keyword evidence="3" id="KW-1185">Reference proteome</keyword>
<feature type="transmembrane region" description="Helical" evidence="2">
    <location>
        <begin position="55"/>
        <end position="77"/>
    </location>
</feature>
<dbReference type="WBParaSite" id="jg12360">
    <property type="protein sequence ID" value="jg12360"/>
    <property type="gene ID" value="jg12360"/>
</dbReference>
<dbReference type="AlphaFoldDB" id="A0A915CUH1"/>
<dbReference type="Proteomes" id="UP000887574">
    <property type="component" value="Unplaced"/>
</dbReference>
<sequence length="346" mass="37885">MNWFERATNDLCSHQKKINALDCLAGISMAGLLSDGRMLARKNCPSLLEKRALKMAVFSTTLFLSLALSLLFLFLCVKKKKTDGKKKQNEKKDTGLKNLAKDTTKETTKSESADRTLQTAISSTQIPIVKVHKKRKVETISYHDLITPDGLESSTVPDGEKRKVTGKPKGAKSPEEKTDLGSRQLKTLEETHLAEKKKQKSASPAKKAAQKKGKAVAQVKKPQQQQHVINLSKGNKDVEGAETCLDDTQDKEGLSAESGEEKTAMHKVKSKDYSSTNSKAAVMSDEEKTALINLPKPAEVANPVAPLPTNGAASNTKNSGKKKHEPAQTSEQLAVRSVYQPNIYYK</sequence>
<keyword evidence="2" id="KW-0812">Transmembrane</keyword>
<feature type="compositionally biased region" description="Basic and acidic residues" evidence="1">
    <location>
        <begin position="248"/>
        <end position="264"/>
    </location>
</feature>
<feature type="compositionally biased region" description="Basic and acidic residues" evidence="1">
    <location>
        <begin position="85"/>
        <end position="114"/>
    </location>
</feature>
<evidence type="ECO:0000256" key="2">
    <source>
        <dbReference type="SAM" id="Phobius"/>
    </source>
</evidence>
<evidence type="ECO:0000256" key="1">
    <source>
        <dbReference type="SAM" id="MobiDB-lite"/>
    </source>
</evidence>
<reference evidence="4" key="1">
    <citation type="submission" date="2022-11" db="UniProtKB">
        <authorList>
            <consortium name="WormBaseParasite"/>
        </authorList>
    </citation>
    <scope>IDENTIFICATION</scope>
</reference>
<evidence type="ECO:0000313" key="4">
    <source>
        <dbReference type="WBParaSite" id="jg12360"/>
    </source>
</evidence>